<dbReference type="Proteomes" id="UP000249758">
    <property type="component" value="Segment"/>
</dbReference>
<accession>A0A2U7UF92</accession>
<evidence type="ECO:0000313" key="1">
    <source>
        <dbReference type="EMBL" id="AVK77117.1"/>
    </source>
</evidence>
<dbReference type="RefSeq" id="YP_009481113.1">
    <property type="nucleotide sequence ID" value="NC_037665.1"/>
</dbReference>
<protein>
    <submittedName>
        <fullName evidence="1">Uncharacterized protein</fullName>
    </submittedName>
</protein>
<organism evidence="1">
    <name type="scientific">Pandoravirus macleodensis</name>
    <dbReference type="NCBI Taxonomy" id="2107707"/>
    <lineage>
        <taxon>Viruses</taxon>
        <taxon>Pandoravirus</taxon>
    </lineage>
</organism>
<name>A0A2U7UF92_9VIRU</name>
<sequence>MSASYQCIASGARAYDKANDVKGTVVTTFEPQQIISADEHRAQAGRRWLRLKTQGRYIYTPWSDIEGRPLWAPSADTPPVSVSTPLIGINATAEGQDTTKCTTHGCQNNAQFKCYFCKKIICLHHHSRMNYFKATIDTCPMSPLYDAILRADVHFRDMIDYMEEHGRNARWAFSNVYEVYPRSVVLSIPEVYDGCLAWMPHTSHRPRRIILLRVGNSRTFKIASMTTPRMHHAHIKWLNDKREEHNAAIRSGDAIARTDRTLYLYDESNAGQRYIIEYNQQTTGMPPVAVAMPSDGPR</sequence>
<reference evidence="1" key="1">
    <citation type="journal article" date="2018" name="Nat. Commun.">
        <title>Diversity and evolution of the emerging Pandoraviridae family.</title>
        <authorList>
            <person name="Legendre M."/>
            <person name="Fabre E."/>
            <person name="Poirot O."/>
            <person name="Jeudy S."/>
            <person name="Lartigue A."/>
            <person name="Alempic J.M."/>
            <person name="Beucher L."/>
            <person name="Philippe N."/>
            <person name="Bertaux L."/>
            <person name="Christo-Foroux E."/>
            <person name="Labadie K."/>
            <person name="Coute Y."/>
            <person name="Abergel C."/>
            <person name="Claverie J.M."/>
        </authorList>
    </citation>
    <scope>NUCLEOTIDE SEQUENCE [LARGE SCALE GENOMIC DNA]</scope>
    <source>
        <strain evidence="1">Macleodensis</strain>
    </source>
</reference>
<dbReference type="GeneID" id="36841572"/>
<proteinExistence type="predicted"/>
<dbReference type="KEGG" id="vg:36841572"/>
<dbReference type="EMBL" id="MG011691">
    <property type="protein sequence ID" value="AVK77117.1"/>
    <property type="molecule type" value="Genomic_DNA"/>
</dbReference>
<gene>
    <name evidence="1" type="ORF">pmac_cds_429</name>
</gene>